<reference evidence="2 3" key="1">
    <citation type="submission" date="2022-04" db="EMBL/GenBank/DDBJ databases">
        <authorList>
            <person name="Huq M.A."/>
        </authorList>
    </citation>
    <scope>NUCLEOTIDE SEQUENCE [LARGE SCALE GENOMIC DNA]</scope>
    <source>
        <strain evidence="2 3">MAH-33</strain>
    </source>
</reference>
<dbReference type="Proteomes" id="UP001203512">
    <property type="component" value="Unassembled WGS sequence"/>
</dbReference>
<keyword evidence="2" id="KW-0413">Isomerase</keyword>
<dbReference type="Gene3D" id="3.20.20.150">
    <property type="entry name" value="Divalent-metal-dependent TIM barrel enzymes"/>
    <property type="match status" value="1"/>
</dbReference>
<sequence>MADKRLSLDHITVTDTTPWQLAQIAAEVGCEGICPFLHSMEVLPAMPSYDLVRDPQALRQTRDALAATGVKVDLIYPFTMAGRTNPQDFVPALETGAALGAPLANVLCYDRDPNRRTEKLIELAELAAPFGIALSLEFYPPSQVRTLSAALEEIARAGRPDIKVTADLLHIMRGGEADTSMALLRHPAIAIAQISDGPATIDPDSIEHEAGIQRLLPGQGSFNITAFEQTLNPNTPLSVEIP</sequence>
<evidence type="ECO:0000313" key="3">
    <source>
        <dbReference type="Proteomes" id="UP001203512"/>
    </source>
</evidence>
<dbReference type="InterPro" id="IPR013022">
    <property type="entry name" value="Xyl_isomerase-like_TIM-brl"/>
</dbReference>
<comment type="caution">
    <text evidence="2">The sequence shown here is derived from an EMBL/GenBank/DDBJ whole genome shotgun (WGS) entry which is preliminary data.</text>
</comment>
<dbReference type="GO" id="GO:0016853">
    <property type="term" value="F:isomerase activity"/>
    <property type="evidence" value="ECO:0007669"/>
    <property type="project" value="UniProtKB-KW"/>
</dbReference>
<dbReference type="SUPFAM" id="SSF51658">
    <property type="entry name" value="Xylose isomerase-like"/>
    <property type="match status" value="1"/>
</dbReference>
<dbReference type="PANTHER" id="PTHR12110">
    <property type="entry name" value="HYDROXYPYRUVATE ISOMERASE"/>
    <property type="match status" value="1"/>
</dbReference>
<dbReference type="InterPro" id="IPR036237">
    <property type="entry name" value="Xyl_isomerase-like_sf"/>
</dbReference>
<keyword evidence="3" id="KW-1185">Reference proteome</keyword>
<accession>A0ABT0E2M2</accession>
<feature type="non-terminal residue" evidence="2">
    <location>
        <position position="242"/>
    </location>
</feature>
<dbReference type="RefSeq" id="WP_247234851.1">
    <property type="nucleotide sequence ID" value="NZ_JALKHS010000027.1"/>
</dbReference>
<name>A0ABT0E2M2_9SPHN</name>
<organism evidence="2 3">
    <name type="scientific">Sphingobium agri</name>
    <dbReference type="NCBI Taxonomy" id="2933566"/>
    <lineage>
        <taxon>Bacteria</taxon>
        <taxon>Pseudomonadati</taxon>
        <taxon>Pseudomonadota</taxon>
        <taxon>Alphaproteobacteria</taxon>
        <taxon>Sphingomonadales</taxon>
        <taxon>Sphingomonadaceae</taxon>
        <taxon>Sphingobium</taxon>
    </lineage>
</organism>
<dbReference type="EMBL" id="JALKHS010000027">
    <property type="protein sequence ID" value="MCK0533621.1"/>
    <property type="molecule type" value="Genomic_DNA"/>
</dbReference>
<evidence type="ECO:0000313" key="2">
    <source>
        <dbReference type="EMBL" id="MCK0533621.1"/>
    </source>
</evidence>
<dbReference type="InterPro" id="IPR050312">
    <property type="entry name" value="IolE/XylAMocC-like"/>
</dbReference>
<dbReference type="PANTHER" id="PTHR12110:SF48">
    <property type="entry name" value="BLL3656 PROTEIN"/>
    <property type="match status" value="1"/>
</dbReference>
<evidence type="ECO:0000259" key="1">
    <source>
        <dbReference type="Pfam" id="PF01261"/>
    </source>
</evidence>
<gene>
    <name evidence="2" type="ORF">MU848_18705</name>
</gene>
<dbReference type="Pfam" id="PF01261">
    <property type="entry name" value="AP_endonuc_2"/>
    <property type="match status" value="1"/>
</dbReference>
<protein>
    <submittedName>
        <fullName evidence="2">Sugar phosphate isomerase/epimerase</fullName>
    </submittedName>
</protein>
<proteinExistence type="predicted"/>
<feature type="domain" description="Xylose isomerase-like TIM barrel" evidence="1">
    <location>
        <begin position="24"/>
        <end position="241"/>
    </location>
</feature>